<keyword evidence="1" id="KW-1133">Transmembrane helix</keyword>
<keyword evidence="1" id="KW-0472">Membrane</keyword>
<accession>K6ZZ61</accession>
<dbReference type="EMBL" id="BAER01000087">
    <property type="protein sequence ID" value="GAC34023.1"/>
    <property type="molecule type" value="Genomic_DNA"/>
</dbReference>
<dbReference type="Proteomes" id="UP000006322">
    <property type="component" value="Unassembled WGS sequence"/>
</dbReference>
<feature type="transmembrane region" description="Helical" evidence="1">
    <location>
        <begin position="12"/>
        <end position="31"/>
    </location>
</feature>
<protein>
    <submittedName>
        <fullName evidence="2">Uncharacterized protein</fullName>
    </submittedName>
</protein>
<evidence type="ECO:0000313" key="3">
    <source>
        <dbReference type="Proteomes" id="UP000006322"/>
    </source>
</evidence>
<evidence type="ECO:0000256" key="1">
    <source>
        <dbReference type="SAM" id="Phobius"/>
    </source>
</evidence>
<comment type="caution">
    <text evidence="2">The sequence shown here is derived from an EMBL/GenBank/DDBJ whole genome shotgun (WGS) entry which is preliminary data.</text>
</comment>
<keyword evidence="3" id="KW-1185">Reference proteome</keyword>
<reference evidence="3" key="1">
    <citation type="journal article" date="2014" name="Environ. Microbiol.">
        <title>Comparative genomics of the marine bacterial genus Glaciecola reveals the high degree of genomic diversity and genomic characteristic for cold adaptation.</title>
        <authorList>
            <person name="Qin Q.L."/>
            <person name="Xie B.B."/>
            <person name="Yu Y."/>
            <person name="Shu Y.L."/>
            <person name="Rong J.C."/>
            <person name="Zhang Y.J."/>
            <person name="Zhao D.L."/>
            <person name="Chen X.L."/>
            <person name="Zhang X.Y."/>
            <person name="Chen B."/>
            <person name="Zhou B.C."/>
            <person name="Zhang Y.Z."/>
        </authorList>
    </citation>
    <scope>NUCLEOTIDE SEQUENCE [LARGE SCALE GENOMIC DNA]</scope>
    <source>
        <strain evidence="3">LMG 21857</strain>
    </source>
</reference>
<proteinExistence type="predicted"/>
<dbReference type="STRING" id="1129793.GPLA_3132"/>
<evidence type="ECO:0000313" key="2">
    <source>
        <dbReference type="EMBL" id="GAC34023.1"/>
    </source>
</evidence>
<dbReference type="AlphaFoldDB" id="K6ZZ61"/>
<keyword evidence="1" id="KW-0812">Transmembrane</keyword>
<name>K6ZZ61_9ALTE</name>
<sequence>MLLPAPIGPIKKILRFSAIFAYFTILFISGVENYYRGYP</sequence>
<gene>
    <name evidence="2" type="ORF">GPLA_3132</name>
</gene>
<organism evidence="2 3">
    <name type="scientific">Paraglaciecola polaris LMG 21857</name>
    <dbReference type="NCBI Taxonomy" id="1129793"/>
    <lineage>
        <taxon>Bacteria</taxon>
        <taxon>Pseudomonadati</taxon>
        <taxon>Pseudomonadota</taxon>
        <taxon>Gammaproteobacteria</taxon>
        <taxon>Alteromonadales</taxon>
        <taxon>Alteromonadaceae</taxon>
        <taxon>Paraglaciecola</taxon>
    </lineage>
</organism>